<name>A0A6L5XCQ7_9BACT</name>
<evidence type="ECO:0000313" key="1">
    <source>
        <dbReference type="EMBL" id="MSS17053.1"/>
    </source>
</evidence>
<reference evidence="1 2" key="1">
    <citation type="submission" date="2019-08" db="EMBL/GenBank/DDBJ databases">
        <title>In-depth cultivation of the pig gut microbiome towards novel bacterial diversity and tailored functional studies.</title>
        <authorList>
            <person name="Wylensek D."/>
            <person name="Hitch T.C.A."/>
            <person name="Clavel T."/>
        </authorList>
    </citation>
    <scope>NUCLEOTIDE SEQUENCE [LARGE SCALE GENOMIC DNA]</scope>
    <source>
        <strain evidence="1 2">Oil-RF-744-WCA-WT-10</strain>
    </source>
</reference>
<sequence>MTSNLSPLAKRDETDIANSELRDLDISIARYVLPRLKEFRKQTDRVPNNCLTMKEWTDILDKMIYAIDRVANGTEEDTPEYKTYVKAVWNNEQDIAYELERAHESLRPMQEGLDLFHKYYRNLWW</sequence>
<dbReference type="EMBL" id="VULT01000005">
    <property type="protein sequence ID" value="MSS17053.1"/>
    <property type="molecule type" value="Genomic_DNA"/>
</dbReference>
<dbReference type="RefSeq" id="WP_154327546.1">
    <property type="nucleotide sequence ID" value="NZ_CP045696.1"/>
</dbReference>
<dbReference type="AlphaFoldDB" id="A0A6L5XCQ7"/>
<organism evidence="1 2">
    <name type="scientific">Sodaliphilus pleomorphus</name>
    <dbReference type="NCBI Taxonomy" id="2606626"/>
    <lineage>
        <taxon>Bacteria</taxon>
        <taxon>Pseudomonadati</taxon>
        <taxon>Bacteroidota</taxon>
        <taxon>Bacteroidia</taxon>
        <taxon>Bacteroidales</taxon>
        <taxon>Muribaculaceae</taxon>
        <taxon>Sodaliphilus</taxon>
    </lineage>
</organism>
<protein>
    <submittedName>
        <fullName evidence="1">Uncharacterized protein</fullName>
    </submittedName>
</protein>
<keyword evidence="2" id="KW-1185">Reference proteome</keyword>
<accession>A0A6L5XCQ7</accession>
<dbReference type="Proteomes" id="UP000483362">
    <property type="component" value="Unassembled WGS sequence"/>
</dbReference>
<comment type="caution">
    <text evidence="1">The sequence shown here is derived from an EMBL/GenBank/DDBJ whole genome shotgun (WGS) entry which is preliminary data.</text>
</comment>
<gene>
    <name evidence="1" type="ORF">FYJ29_04645</name>
</gene>
<proteinExistence type="predicted"/>
<evidence type="ECO:0000313" key="2">
    <source>
        <dbReference type="Proteomes" id="UP000483362"/>
    </source>
</evidence>